<dbReference type="Proteomes" id="UP000297729">
    <property type="component" value="Unassembled WGS sequence"/>
</dbReference>
<organism evidence="2 3">
    <name type="scientific">Duganella callida</name>
    <dbReference type="NCBI Taxonomy" id="2561932"/>
    <lineage>
        <taxon>Bacteria</taxon>
        <taxon>Pseudomonadati</taxon>
        <taxon>Pseudomonadota</taxon>
        <taxon>Betaproteobacteria</taxon>
        <taxon>Burkholderiales</taxon>
        <taxon>Oxalobacteraceae</taxon>
        <taxon>Telluria group</taxon>
        <taxon>Duganella</taxon>
    </lineage>
</organism>
<evidence type="ECO:0000259" key="1">
    <source>
        <dbReference type="Pfam" id="PF09994"/>
    </source>
</evidence>
<evidence type="ECO:0000313" key="2">
    <source>
        <dbReference type="EMBL" id="TFW24672.1"/>
    </source>
</evidence>
<dbReference type="PANTHER" id="PTHR33840">
    <property type="match status" value="1"/>
</dbReference>
<feature type="domain" description="T6SS Phospholipase effector Tle1-like catalytic" evidence="1">
    <location>
        <begin position="3"/>
        <end position="307"/>
    </location>
</feature>
<gene>
    <name evidence="2" type="ORF">E4L98_10160</name>
</gene>
<proteinExistence type="predicted"/>
<dbReference type="AlphaFoldDB" id="A0A4Y9SHN7"/>
<evidence type="ECO:0000313" key="3">
    <source>
        <dbReference type="Proteomes" id="UP000297729"/>
    </source>
</evidence>
<dbReference type="InterPro" id="IPR018712">
    <property type="entry name" value="Tle1-like_cat"/>
</dbReference>
<protein>
    <submittedName>
        <fullName evidence="2">DUF2235 domain-containing protein</fullName>
    </submittedName>
</protein>
<dbReference type="OrthoDB" id="4378831at2"/>
<comment type="caution">
    <text evidence="2">The sequence shown here is derived from an EMBL/GenBank/DDBJ whole genome shotgun (WGS) entry which is preliminary data.</text>
</comment>
<dbReference type="RefSeq" id="WP_135201446.1">
    <property type="nucleotide sequence ID" value="NZ_SPVG01000095.1"/>
</dbReference>
<dbReference type="EMBL" id="SPVG01000095">
    <property type="protein sequence ID" value="TFW24672.1"/>
    <property type="molecule type" value="Genomic_DNA"/>
</dbReference>
<accession>A0A4Y9SHN7</accession>
<name>A0A4Y9SHN7_9BURK</name>
<reference evidence="2 3" key="1">
    <citation type="submission" date="2019-03" db="EMBL/GenBank/DDBJ databases">
        <title>Draft Genome Sequence of Duganella callidus sp. nov., a Novel Duganella Species Isolated from Cultivated Soil.</title>
        <authorList>
            <person name="Raths R."/>
            <person name="Peta V."/>
            <person name="Bucking H."/>
        </authorList>
    </citation>
    <scope>NUCLEOTIDE SEQUENCE [LARGE SCALE GENOMIC DNA]</scope>
    <source>
        <strain evidence="2 3">DN04</strain>
    </source>
</reference>
<keyword evidence="3" id="KW-1185">Reference proteome</keyword>
<dbReference type="Pfam" id="PF09994">
    <property type="entry name" value="T6SS_Tle1-like_cat"/>
    <property type="match status" value="1"/>
</dbReference>
<sequence>MSKNIVFCADGTWNGPGQDLEGNAVTCSPTNVLKLYHWLDGKDTLETLGLPGEAERILRGADGAVTQVAKYLDGVGYADNWLVRILGGVFGSGIIARIVRGYTFISRYYEDGDRIFIIGFSRGAYTARSLAGMILDVGLLADQDQLADKETAYRLGCAMWNQHRKHPRMEAARHDVFGSMRDLLVDLPNFFSSPAPDSKVVHVPGIEAVAVWDTVGALGIPQYNRLGDRLDAFKFCNNRLDARIRLGLHAIADDEERQDFDPTLWDTADNVLQRRFRGAHGDVGGGYSLTVDGSGLSDIALLWMQRQLSEKLLFGSRPEGIHPDPTIRIHEPWKEVPFCSLGVARRDFRHRPDIPFADG</sequence>
<dbReference type="PANTHER" id="PTHR33840:SF1">
    <property type="entry name" value="TLE1 PHOSPHOLIPASE DOMAIN-CONTAINING PROTEIN"/>
    <property type="match status" value="1"/>
</dbReference>